<organism evidence="1">
    <name type="scientific">Lepeophtheirus salmonis</name>
    <name type="common">Salmon louse</name>
    <name type="synonym">Caligus salmonis</name>
    <dbReference type="NCBI Taxonomy" id="72036"/>
    <lineage>
        <taxon>Eukaryota</taxon>
        <taxon>Metazoa</taxon>
        <taxon>Ecdysozoa</taxon>
        <taxon>Arthropoda</taxon>
        <taxon>Crustacea</taxon>
        <taxon>Multicrustacea</taxon>
        <taxon>Hexanauplia</taxon>
        <taxon>Copepoda</taxon>
        <taxon>Siphonostomatoida</taxon>
        <taxon>Caligidae</taxon>
        <taxon>Lepeophtheirus</taxon>
    </lineage>
</organism>
<name>A0A0K2VAU2_LEPSM</name>
<dbReference type="AlphaFoldDB" id="A0A0K2VAU2"/>
<dbReference type="EMBL" id="HACA01030312">
    <property type="protein sequence ID" value="CDW47673.1"/>
    <property type="molecule type" value="Transcribed_RNA"/>
</dbReference>
<protein>
    <submittedName>
        <fullName evidence="1">Uncharacterized protein</fullName>
    </submittedName>
</protein>
<sequence>MIFPKHSNGCFEGNCLFELIDFENISQIDLKFNYERTMMQFGWIIGGKVLSKS</sequence>
<proteinExistence type="predicted"/>
<reference evidence="1" key="1">
    <citation type="submission" date="2014-05" db="EMBL/GenBank/DDBJ databases">
        <authorList>
            <person name="Chronopoulou M."/>
        </authorList>
    </citation>
    <scope>NUCLEOTIDE SEQUENCE</scope>
    <source>
        <tissue evidence="1">Whole organism</tissue>
    </source>
</reference>
<evidence type="ECO:0000313" key="1">
    <source>
        <dbReference type="EMBL" id="CDW47673.1"/>
    </source>
</evidence>
<accession>A0A0K2VAU2</accession>